<comment type="similarity">
    <text evidence="1">Belongs to the bacterial ring-hydroxylating dioxygenase beta subunit family.</text>
</comment>
<dbReference type="Proteomes" id="UP001596270">
    <property type="component" value="Unassembled WGS sequence"/>
</dbReference>
<dbReference type="GO" id="GO:0051213">
    <property type="term" value="F:dioxygenase activity"/>
    <property type="evidence" value="ECO:0007669"/>
    <property type="project" value="UniProtKB-KW"/>
</dbReference>
<evidence type="ECO:0000313" key="4">
    <source>
        <dbReference type="Proteomes" id="UP001596270"/>
    </source>
</evidence>
<evidence type="ECO:0000313" key="3">
    <source>
        <dbReference type="EMBL" id="MFC6284896.1"/>
    </source>
</evidence>
<keyword evidence="3" id="KW-0223">Dioxygenase</keyword>
<dbReference type="InterPro" id="IPR032710">
    <property type="entry name" value="NTF2-like_dom_sf"/>
</dbReference>
<organism evidence="3 4">
    <name type="scientific">Polaromonas aquatica</name>
    <dbReference type="NCBI Taxonomy" id="332657"/>
    <lineage>
        <taxon>Bacteria</taxon>
        <taxon>Pseudomonadati</taxon>
        <taxon>Pseudomonadota</taxon>
        <taxon>Betaproteobacteria</taxon>
        <taxon>Burkholderiales</taxon>
        <taxon>Comamonadaceae</taxon>
        <taxon>Polaromonas</taxon>
    </lineage>
</organism>
<dbReference type="RefSeq" id="WP_371439435.1">
    <property type="nucleotide sequence ID" value="NZ_JBHSRS010000084.1"/>
</dbReference>
<dbReference type="Gene3D" id="3.10.450.50">
    <property type="match status" value="1"/>
</dbReference>
<dbReference type="Pfam" id="PF00866">
    <property type="entry name" value="Ring_hydroxyl_B"/>
    <property type="match status" value="1"/>
</dbReference>
<comment type="caution">
    <text evidence="3">The sequence shown here is derived from an EMBL/GenBank/DDBJ whole genome shotgun (WGS) entry which is preliminary data.</text>
</comment>
<name>A0ABW1U4R7_9BURK</name>
<dbReference type="SUPFAM" id="SSF54427">
    <property type="entry name" value="NTF2-like"/>
    <property type="match status" value="1"/>
</dbReference>
<keyword evidence="4" id="KW-1185">Reference proteome</keyword>
<protein>
    <submittedName>
        <fullName evidence="3">Aromatic-ring-hydroxylating dioxygenase subunit beta</fullName>
    </submittedName>
</protein>
<evidence type="ECO:0000256" key="1">
    <source>
        <dbReference type="ARBA" id="ARBA00009570"/>
    </source>
</evidence>
<sequence length="157" mass="17693">MTDLNLHLKINDFYTRYAESICDGDIETWPEFFTEKCLYRIIPKTNYDRKLRIGPMFAESKGALKDRVVAIKETLVYSARSITHLVSGVRIVSVQGDLLKTRSMLAIYQTLVDGTTHIQLVGRTFDSIDLGDGTPKFSERIVVFDSELLAGALVFPA</sequence>
<dbReference type="EMBL" id="JBHSRS010000084">
    <property type="protein sequence ID" value="MFC6284896.1"/>
    <property type="molecule type" value="Genomic_DNA"/>
</dbReference>
<keyword evidence="2" id="KW-0560">Oxidoreductase</keyword>
<proteinExistence type="inferred from homology"/>
<reference evidence="4" key="1">
    <citation type="journal article" date="2019" name="Int. J. Syst. Evol. Microbiol.">
        <title>The Global Catalogue of Microorganisms (GCM) 10K type strain sequencing project: providing services to taxonomists for standard genome sequencing and annotation.</title>
        <authorList>
            <consortium name="The Broad Institute Genomics Platform"/>
            <consortium name="The Broad Institute Genome Sequencing Center for Infectious Disease"/>
            <person name="Wu L."/>
            <person name="Ma J."/>
        </authorList>
    </citation>
    <scope>NUCLEOTIDE SEQUENCE [LARGE SCALE GENOMIC DNA]</scope>
    <source>
        <strain evidence="4">CCUG 39402</strain>
    </source>
</reference>
<accession>A0ABW1U4R7</accession>
<gene>
    <name evidence="3" type="ORF">ACFQND_27030</name>
</gene>
<evidence type="ECO:0000256" key="2">
    <source>
        <dbReference type="ARBA" id="ARBA00023002"/>
    </source>
</evidence>
<dbReference type="InterPro" id="IPR000391">
    <property type="entry name" value="Rng_hydr_dOase-bsu"/>
</dbReference>